<evidence type="ECO:0000313" key="4">
    <source>
        <dbReference type="Proteomes" id="UP000292307"/>
    </source>
</evidence>
<sequence>MINYHDKFSTFNPGSIMAFVKSVLALAATALLAASAASAATTLNFDEQAESSLFIYSTPLTDRYAPLGITFSGTTTPQNTRGGYILDQASNFGFDALSGTNFLAFNAPTTGNVENIAFATASAFVSIWGASSFGGTFTMNAYDAAGTLLDSAVADFSTNWTQLSVASIGIARVELIGNNGAYAYDDLHVSAVPEPSTWGMLLVGGGMLGWLARRRHSA</sequence>
<protein>
    <submittedName>
        <fullName evidence="3">PEP-CTERM sorting domain-containing protein</fullName>
    </submittedName>
</protein>
<name>A0ABX5RYS1_9BURK</name>
<feature type="signal peptide" evidence="1">
    <location>
        <begin position="1"/>
        <end position="39"/>
    </location>
</feature>
<feature type="domain" description="Ice-binding protein C-terminal" evidence="2">
    <location>
        <begin position="191"/>
        <end position="215"/>
    </location>
</feature>
<dbReference type="Pfam" id="PF07589">
    <property type="entry name" value="PEP-CTERM"/>
    <property type="match status" value="1"/>
</dbReference>
<dbReference type="EMBL" id="CP036401">
    <property type="protein sequence ID" value="QBI03111.1"/>
    <property type="molecule type" value="Genomic_DNA"/>
</dbReference>
<accession>A0ABX5RYS1</accession>
<keyword evidence="4" id="KW-1185">Reference proteome</keyword>
<dbReference type="NCBIfam" id="TIGR02595">
    <property type="entry name" value="PEP_CTERM"/>
    <property type="match status" value="1"/>
</dbReference>
<keyword evidence="1" id="KW-0732">Signal</keyword>
<dbReference type="Proteomes" id="UP000292307">
    <property type="component" value="Chromosome"/>
</dbReference>
<evidence type="ECO:0000259" key="2">
    <source>
        <dbReference type="Pfam" id="PF07589"/>
    </source>
</evidence>
<gene>
    <name evidence="3" type="ORF">EYF70_21445</name>
</gene>
<evidence type="ECO:0000256" key="1">
    <source>
        <dbReference type="SAM" id="SignalP"/>
    </source>
</evidence>
<evidence type="ECO:0000313" key="3">
    <source>
        <dbReference type="EMBL" id="QBI03111.1"/>
    </source>
</evidence>
<organism evidence="3 4">
    <name type="scientific">Pseudoduganella albidiflava</name>
    <dbReference type="NCBI Taxonomy" id="321983"/>
    <lineage>
        <taxon>Bacteria</taxon>
        <taxon>Pseudomonadati</taxon>
        <taxon>Pseudomonadota</taxon>
        <taxon>Betaproteobacteria</taxon>
        <taxon>Burkholderiales</taxon>
        <taxon>Oxalobacteraceae</taxon>
        <taxon>Telluria group</taxon>
        <taxon>Pseudoduganella</taxon>
    </lineage>
</organism>
<feature type="chain" id="PRO_5045658614" evidence="1">
    <location>
        <begin position="40"/>
        <end position="218"/>
    </location>
</feature>
<dbReference type="InterPro" id="IPR013424">
    <property type="entry name" value="Ice-binding_C"/>
</dbReference>
<reference evidence="3 4" key="1">
    <citation type="submission" date="2019-02" db="EMBL/GenBank/DDBJ databases">
        <title>Draft Genome Sequences of Six Type Strains of the Genus Massilia.</title>
        <authorList>
            <person name="Miess H."/>
            <person name="Frediansyhah A."/>
            <person name="Gross H."/>
        </authorList>
    </citation>
    <scope>NUCLEOTIDE SEQUENCE [LARGE SCALE GENOMIC DNA]</scope>
    <source>
        <strain evidence="3 4">DSM 17472</strain>
    </source>
</reference>
<proteinExistence type="predicted"/>